<dbReference type="Proteomes" id="UP000605676">
    <property type="component" value="Unassembled WGS sequence"/>
</dbReference>
<dbReference type="RefSeq" id="WP_200465572.1">
    <property type="nucleotide sequence ID" value="NZ_JAENRR010000032.1"/>
</dbReference>
<organism evidence="11 12">
    <name type="scientific">Carboxylicivirga marina</name>
    <dbReference type="NCBI Taxonomy" id="2800988"/>
    <lineage>
        <taxon>Bacteria</taxon>
        <taxon>Pseudomonadati</taxon>
        <taxon>Bacteroidota</taxon>
        <taxon>Bacteroidia</taxon>
        <taxon>Marinilabiliales</taxon>
        <taxon>Marinilabiliaceae</taxon>
        <taxon>Carboxylicivirga</taxon>
    </lineage>
</organism>
<comment type="caution">
    <text evidence="11">The sequence shown here is derived from an EMBL/GenBank/DDBJ whole genome shotgun (WGS) entry which is preliminary data.</text>
</comment>
<keyword evidence="12" id="KW-1185">Reference proteome</keyword>
<evidence type="ECO:0000256" key="1">
    <source>
        <dbReference type="ARBA" id="ARBA00005049"/>
    </source>
</evidence>
<gene>
    <name evidence="10 11" type="primary">cobT</name>
    <name evidence="11" type="ORF">JIV24_13445</name>
</gene>
<keyword evidence="7 10" id="KW-0808">Transferase</keyword>
<dbReference type="InterPro" id="IPR036087">
    <property type="entry name" value="Nict_dMeBzImd_PRibTrfase_sf"/>
</dbReference>
<sequence>MTKLDNIHIDALRVDMEEQLQYKIDQKAKPIGSLGQMEDIAKKIGLIQGTLSPVLNKPVMLTVAADHCICEEGVSPCPVEITWQQCLNFLNGGGGIGLFSKVYGFDLRVVDAGVDYDFPDHPKLIDAKVRKGTRNFYKEPAMTTDECLQALNNGRKIVAQIAEEGSNVVGFGEMGIGNTSPASALLSVFAGVDIESAVGPGSGLDAEGVRNKARIIKAAIEKHGISDNAIENLARFGGLEIATIAGGMLEAASRRMVIITDGFITTSALLAAHAIHSGVVDYAFFSHQSKEQGHKKMVDFLNGEPILNLGFRLGEGTGSAVAYSVIKGAVAMLNEMTSFDEAAIYNTANDGIRIE</sequence>
<evidence type="ECO:0000313" key="11">
    <source>
        <dbReference type="EMBL" id="MBK3518344.1"/>
    </source>
</evidence>
<dbReference type="CDD" id="cd02439">
    <property type="entry name" value="DMB-PRT_CobT"/>
    <property type="match status" value="1"/>
</dbReference>
<keyword evidence="5 10" id="KW-0169">Cobalamin biosynthesis</keyword>
<evidence type="ECO:0000256" key="8">
    <source>
        <dbReference type="ARBA" id="ARBA00030686"/>
    </source>
</evidence>
<feature type="active site" description="Proton acceptor" evidence="10">
    <location>
        <position position="315"/>
    </location>
</feature>
<comment type="function">
    <text evidence="10">Catalyzes the synthesis of alpha-ribazole-5'-phosphate from nicotinate mononucleotide (NAMN) and 5,6-dimethylbenzimidazole (DMB).</text>
</comment>
<name>A0ABS1HMF4_9BACT</name>
<evidence type="ECO:0000256" key="3">
    <source>
        <dbReference type="ARBA" id="ARBA00011991"/>
    </source>
</evidence>
<comment type="similarity">
    <text evidence="2 10">Belongs to the CobT family.</text>
</comment>
<comment type="catalytic activity">
    <reaction evidence="9 10">
        <text>5,6-dimethylbenzimidazole + nicotinate beta-D-ribonucleotide = alpha-ribazole 5'-phosphate + nicotinate + H(+)</text>
        <dbReference type="Rhea" id="RHEA:11196"/>
        <dbReference type="ChEBI" id="CHEBI:15378"/>
        <dbReference type="ChEBI" id="CHEBI:15890"/>
        <dbReference type="ChEBI" id="CHEBI:32544"/>
        <dbReference type="ChEBI" id="CHEBI:57502"/>
        <dbReference type="ChEBI" id="CHEBI:57918"/>
        <dbReference type="EC" id="2.4.2.21"/>
    </reaction>
</comment>
<evidence type="ECO:0000256" key="7">
    <source>
        <dbReference type="ARBA" id="ARBA00022679"/>
    </source>
</evidence>
<dbReference type="InterPro" id="IPR003200">
    <property type="entry name" value="Nict_dMeBzImd_PRibTrfase"/>
</dbReference>
<dbReference type="NCBIfam" id="NF000996">
    <property type="entry name" value="PRK00105.1"/>
    <property type="match status" value="1"/>
</dbReference>
<reference evidence="11 12" key="1">
    <citation type="submission" date="2021-01" db="EMBL/GenBank/DDBJ databases">
        <title>Carboxyliciviraga sp.nov., isolated from coastal sediments.</title>
        <authorList>
            <person name="Lu D."/>
            <person name="Zhang T."/>
        </authorList>
    </citation>
    <scope>NUCLEOTIDE SEQUENCE [LARGE SCALE GENOMIC DNA]</scope>
    <source>
        <strain evidence="11 12">N1Y132</strain>
    </source>
</reference>
<dbReference type="HAMAP" id="MF_00230">
    <property type="entry name" value="CobT"/>
    <property type="match status" value="1"/>
</dbReference>
<dbReference type="Gene3D" id="3.40.50.10210">
    <property type="match status" value="1"/>
</dbReference>
<evidence type="ECO:0000256" key="2">
    <source>
        <dbReference type="ARBA" id="ARBA00007110"/>
    </source>
</evidence>
<protein>
    <recommendedName>
        <fullName evidence="4 10">Nicotinate-nucleotide--dimethylbenzimidazole phosphoribosyltransferase</fullName>
        <shortName evidence="10">NN:DBI PRT</shortName>
        <ecNumber evidence="3 10">2.4.2.21</ecNumber>
    </recommendedName>
    <alternativeName>
        <fullName evidence="8 10">N(1)-alpha-phosphoribosyltransferase</fullName>
    </alternativeName>
</protein>
<proteinExistence type="inferred from homology"/>
<evidence type="ECO:0000256" key="4">
    <source>
        <dbReference type="ARBA" id="ARBA00015486"/>
    </source>
</evidence>
<dbReference type="Gene3D" id="1.10.1610.10">
    <property type="match status" value="1"/>
</dbReference>
<evidence type="ECO:0000256" key="6">
    <source>
        <dbReference type="ARBA" id="ARBA00022676"/>
    </source>
</evidence>
<dbReference type="InterPro" id="IPR017846">
    <property type="entry name" value="Nict_dMeBzImd_PRibTrfase_bact"/>
</dbReference>
<dbReference type="PANTHER" id="PTHR43463:SF1">
    <property type="entry name" value="NICOTINATE-NUCLEOTIDE--DIMETHYLBENZIMIDAZOLE PHOSPHORIBOSYLTRANSFERASE"/>
    <property type="match status" value="1"/>
</dbReference>
<evidence type="ECO:0000256" key="9">
    <source>
        <dbReference type="ARBA" id="ARBA00047340"/>
    </source>
</evidence>
<dbReference type="NCBIfam" id="TIGR03160">
    <property type="entry name" value="cobT_DBIPRT"/>
    <property type="match status" value="1"/>
</dbReference>
<evidence type="ECO:0000256" key="10">
    <source>
        <dbReference type="HAMAP-Rule" id="MF_00230"/>
    </source>
</evidence>
<dbReference type="Pfam" id="PF02277">
    <property type="entry name" value="DBI_PRT"/>
    <property type="match status" value="1"/>
</dbReference>
<dbReference type="InterPro" id="IPR023195">
    <property type="entry name" value="Nict_dMeBzImd_PRibTrfase_N"/>
</dbReference>
<comment type="pathway">
    <text evidence="1 10">Nucleoside biosynthesis; alpha-ribazole biosynthesis; alpha-ribazole from 5,6-dimethylbenzimidazole: step 1/2.</text>
</comment>
<dbReference type="PANTHER" id="PTHR43463">
    <property type="entry name" value="NICOTINATE-NUCLEOTIDE--DIMETHYLBENZIMIDAZOLE PHOSPHORIBOSYLTRANSFERASE"/>
    <property type="match status" value="1"/>
</dbReference>
<keyword evidence="6 10" id="KW-0328">Glycosyltransferase</keyword>
<dbReference type="EC" id="2.4.2.21" evidence="3 10"/>
<dbReference type="EMBL" id="JAENRR010000032">
    <property type="protein sequence ID" value="MBK3518344.1"/>
    <property type="molecule type" value="Genomic_DNA"/>
</dbReference>
<dbReference type="GO" id="GO:0008939">
    <property type="term" value="F:nicotinate-nucleotide-dimethylbenzimidazole phosphoribosyltransferase activity"/>
    <property type="evidence" value="ECO:0007669"/>
    <property type="project" value="UniProtKB-EC"/>
</dbReference>
<evidence type="ECO:0000256" key="5">
    <source>
        <dbReference type="ARBA" id="ARBA00022573"/>
    </source>
</evidence>
<accession>A0ABS1HMF4</accession>
<evidence type="ECO:0000313" key="12">
    <source>
        <dbReference type="Proteomes" id="UP000605676"/>
    </source>
</evidence>
<dbReference type="SUPFAM" id="SSF52733">
    <property type="entry name" value="Nicotinate mononucleotide:5,6-dimethylbenzimidazole phosphoribosyltransferase (CobT)"/>
    <property type="match status" value="1"/>
</dbReference>